<dbReference type="EMBL" id="QFNF01000002">
    <property type="protein sequence ID" value="PZO80709.1"/>
    <property type="molecule type" value="Genomic_DNA"/>
</dbReference>
<dbReference type="Proteomes" id="UP000248614">
    <property type="component" value="Unassembled WGS sequence"/>
</dbReference>
<dbReference type="SMART" id="SM00028">
    <property type="entry name" value="TPR"/>
    <property type="match status" value="3"/>
</dbReference>
<evidence type="ECO:0000313" key="5">
    <source>
        <dbReference type="Proteomes" id="UP000248614"/>
    </source>
</evidence>
<protein>
    <submittedName>
        <fullName evidence="4">Uncharacterized protein</fullName>
    </submittedName>
</protein>
<accession>A0A2W4ZKY2</accession>
<dbReference type="PANTHER" id="PTHR45586:SF1">
    <property type="entry name" value="LIPOPOLYSACCHARIDE ASSEMBLY PROTEIN B"/>
    <property type="match status" value="1"/>
</dbReference>
<evidence type="ECO:0000256" key="2">
    <source>
        <dbReference type="ARBA" id="ARBA00022803"/>
    </source>
</evidence>
<dbReference type="InterPro" id="IPR011990">
    <property type="entry name" value="TPR-like_helical_dom_sf"/>
</dbReference>
<feature type="repeat" description="TPR" evidence="3">
    <location>
        <begin position="374"/>
        <end position="407"/>
    </location>
</feature>
<dbReference type="Pfam" id="PF13432">
    <property type="entry name" value="TPR_16"/>
    <property type="match status" value="2"/>
</dbReference>
<proteinExistence type="predicted"/>
<dbReference type="PANTHER" id="PTHR45586">
    <property type="entry name" value="TPR REPEAT-CONTAINING PROTEIN PA4667"/>
    <property type="match status" value="1"/>
</dbReference>
<comment type="caution">
    <text evidence="4">The sequence shown here is derived from an EMBL/GenBank/DDBJ whole genome shotgun (WGS) entry which is preliminary data.</text>
</comment>
<reference evidence="4 5" key="1">
    <citation type="submission" date="2017-08" db="EMBL/GenBank/DDBJ databases">
        <title>Infants hospitalized years apart are colonized by the same room-sourced microbial strains.</title>
        <authorList>
            <person name="Brooks B."/>
            <person name="Olm M.R."/>
            <person name="Firek B.A."/>
            <person name="Baker R."/>
            <person name="Thomas B.C."/>
            <person name="Morowitz M.J."/>
            <person name="Banfield J.F."/>
        </authorList>
    </citation>
    <scope>NUCLEOTIDE SEQUENCE [LARGE SCALE GENOMIC DNA]</scope>
    <source>
        <strain evidence="4">S2_018_000_R3_110</strain>
    </source>
</reference>
<dbReference type="AlphaFoldDB" id="A0A2W4ZKY2"/>
<keyword evidence="2 3" id="KW-0802">TPR repeat</keyword>
<evidence type="ECO:0000256" key="1">
    <source>
        <dbReference type="ARBA" id="ARBA00022737"/>
    </source>
</evidence>
<sequence>MIVATLVAAPASAITPPAAPLSAAPLSAYVRARAADADGAVTIAAQGYAEALAARPGDPVIAVRALRQALASGDLPLARRAGAVLRAADVAPPDLDILAFSDAVVARDAAGQRMALTRLASSPLGFLGPLLAGWVDLPAPPVEVDGGAIPRRYAAENAALRLLAAGRVGEGVAATRTLLTATGGDADFRLNAAQLLARAGQRDTARALLAGDDPVLQRAAATLGRGSRGDARFGVSRLFARMAGDLSAEGTESLAIMLARSALLLDPNYSRARIALADALARDDAIAEAKATLAAIPAGDPFAGSAAALGIVILQRAGDLPGALALARAQASRPGAPAATLRRYADLQLETGAAAAAAQTYARVLAQPGQDADWTLYLQRGAALDQSGDWAGALPMLRRAVELAPQEPVALNYLGYAQVDRGENVTEATRMLERAHALAPRDPAIADSLGWARYRAGNLAAALPLIEGAVRQAPDDVEINEHLGDLYWAAGRRVEARYAWQAASVAAGGVDAQRLAGKLANGPASSHR</sequence>
<dbReference type="PROSITE" id="PS50005">
    <property type="entry name" value="TPR"/>
    <property type="match status" value="1"/>
</dbReference>
<dbReference type="Gene3D" id="1.25.40.10">
    <property type="entry name" value="Tetratricopeptide repeat domain"/>
    <property type="match status" value="2"/>
</dbReference>
<name>A0A2W4ZKY2_9SPHN</name>
<gene>
    <name evidence="4" type="ORF">DI632_01330</name>
</gene>
<keyword evidence="1" id="KW-0677">Repeat</keyword>
<dbReference type="InterPro" id="IPR051012">
    <property type="entry name" value="CellSynth/LPSAsmb/PSIAsmb"/>
</dbReference>
<evidence type="ECO:0000256" key="3">
    <source>
        <dbReference type="PROSITE-ProRule" id="PRU00339"/>
    </source>
</evidence>
<organism evidence="4 5">
    <name type="scientific">Sphingomonas hengshuiensis</name>
    <dbReference type="NCBI Taxonomy" id="1609977"/>
    <lineage>
        <taxon>Bacteria</taxon>
        <taxon>Pseudomonadati</taxon>
        <taxon>Pseudomonadota</taxon>
        <taxon>Alphaproteobacteria</taxon>
        <taxon>Sphingomonadales</taxon>
        <taxon>Sphingomonadaceae</taxon>
        <taxon>Sphingomonas</taxon>
    </lineage>
</organism>
<evidence type="ECO:0000313" key="4">
    <source>
        <dbReference type="EMBL" id="PZO80709.1"/>
    </source>
</evidence>
<dbReference type="InterPro" id="IPR019734">
    <property type="entry name" value="TPR_rpt"/>
</dbReference>
<dbReference type="SUPFAM" id="SSF48452">
    <property type="entry name" value="TPR-like"/>
    <property type="match status" value="2"/>
</dbReference>